<feature type="domain" description="N-acetyltransferase" evidence="1">
    <location>
        <begin position="14"/>
        <end position="149"/>
    </location>
</feature>
<dbReference type="SUPFAM" id="SSF55729">
    <property type="entry name" value="Acyl-CoA N-acyltransferases (Nat)"/>
    <property type="match status" value="1"/>
</dbReference>
<dbReference type="Pfam" id="PF00583">
    <property type="entry name" value="Acetyltransf_1"/>
    <property type="match status" value="1"/>
</dbReference>
<evidence type="ECO:0000313" key="2">
    <source>
        <dbReference type="EMBL" id="MEH8018401.1"/>
    </source>
</evidence>
<proteinExistence type="predicted"/>
<dbReference type="InterPro" id="IPR000182">
    <property type="entry name" value="GNAT_dom"/>
</dbReference>
<name>A0ABU8C8W0_9GAMM</name>
<dbReference type="InterPro" id="IPR053144">
    <property type="entry name" value="Acetyltransferase_Butenolide"/>
</dbReference>
<dbReference type="InterPro" id="IPR016181">
    <property type="entry name" value="Acyl_CoA_acyltransferase"/>
</dbReference>
<keyword evidence="3" id="KW-1185">Reference proteome</keyword>
<reference evidence="2 3" key="1">
    <citation type="journal article" date="2023" name="Ecotoxicol. Environ. Saf.">
        <title>Mercury remediation potential of mercury-resistant strain Rheinheimera metallidurans sp. nov. isolated from a municipal waste dumping site.</title>
        <authorList>
            <person name="Yadav V."/>
            <person name="Manjhi A."/>
            <person name="Vadakedath N."/>
        </authorList>
    </citation>
    <scope>NUCLEOTIDE SEQUENCE [LARGE SCALE GENOMIC DNA]</scope>
    <source>
        <strain evidence="2 3">E-49</strain>
    </source>
</reference>
<dbReference type="PROSITE" id="PS51186">
    <property type="entry name" value="GNAT"/>
    <property type="match status" value="1"/>
</dbReference>
<accession>A0ABU8C8W0</accession>
<comment type="caution">
    <text evidence="2">The sequence shown here is derived from an EMBL/GenBank/DDBJ whole genome shotgun (WGS) entry which is preliminary data.</text>
</comment>
<dbReference type="Gene3D" id="3.40.630.30">
    <property type="match status" value="1"/>
</dbReference>
<dbReference type="PANTHER" id="PTHR43233">
    <property type="entry name" value="FAMILY N-ACETYLTRANSFERASE, PUTATIVE (AFU_ORTHOLOGUE AFUA_6G03350)-RELATED"/>
    <property type="match status" value="1"/>
</dbReference>
<gene>
    <name evidence="2" type="ORF">MN202_14260</name>
</gene>
<dbReference type="EMBL" id="JALAAR010000012">
    <property type="protein sequence ID" value="MEH8018401.1"/>
    <property type="molecule type" value="Genomic_DNA"/>
</dbReference>
<evidence type="ECO:0000313" key="3">
    <source>
        <dbReference type="Proteomes" id="UP001375382"/>
    </source>
</evidence>
<protein>
    <submittedName>
        <fullName evidence="2">GNAT family N-acetyltransferase</fullName>
    </submittedName>
</protein>
<dbReference type="Proteomes" id="UP001375382">
    <property type="component" value="Unassembled WGS sequence"/>
</dbReference>
<sequence>MNIIPSVKSMKSAYIISDQPPTAAEYIALRGKVGWDSVAHKVAQSSLNNSLFHTTVRLDNKLIAMARVVGDGFMYFYIQDVVVAPDYQGLGIGAALMTRVEAYLAQTCMPGATVGLLAAKGKEAFYRRYGYLERDGIKLGKGMCRFYKE</sequence>
<dbReference type="PANTHER" id="PTHR43233:SF1">
    <property type="entry name" value="FAMILY N-ACETYLTRANSFERASE, PUTATIVE (AFU_ORTHOLOGUE AFUA_6G03350)-RELATED"/>
    <property type="match status" value="1"/>
</dbReference>
<organism evidence="2 3">
    <name type="scientific">Rheinheimera muenzenbergensis</name>
    <dbReference type="NCBI Taxonomy" id="1193628"/>
    <lineage>
        <taxon>Bacteria</taxon>
        <taxon>Pseudomonadati</taxon>
        <taxon>Pseudomonadota</taxon>
        <taxon>Gammaproteobacteria</taxon>
        <taxon>Chromatiales</taxon>
        <taxon>Chromatiaceae</taxon>
        <taxon>Rheinheimera</taxon>
    </lineage>
</organism>
<dbReference type="CDD" id="cd04301">
    <property type="entry name" value="NAT_SF"/>
    <property type="match status" value="1"/>
</dbReference>
<evidence type="ECO:0000259" key="1">
    <source>
        <dbReference type="PROSITE" id="PS51186"/>
    </source>
</evidence>